<feature type="region of interest" description="Disordered" evidence="1">
    <location>
        <begin position="91"/>
        <end position="148"/>
    </location>
</feature>
<proteinExistence type="predicted"/>
<evidence type="ECO:0000313" key="2">
    <source>
        <dbReference type="EMBL" id="GMH03421.1"/>
    </source>
</evidence>
<dbReference type="EMBL" id="BSYO01000004">
    <property type="protein sequence ID" value="GMH03421.1"/>
    <property type="molecule type" value="Genomic_DNA"/>
</dbReference>
<evidence type="ECO:0000256" key="1">
    <source>
        <dbReference type="SAM" id="MobiDB-lite"/>
    </source>
</evidence>
<protein>
    <submittedName>
        <fullName evidence="2">Uncharacterized protein</fullName>
    </submittedName>
</protein>
<keyword evidence="3" id="KW-1185">Reference proteome</keyword>
<gene>
    <name evidence="2" type="ORF">Nepgr_005260</name>
</gene>
<name>A0AAD3XGF1_NEPGR</name>
<accession>A0AAD3XGF1</accession>
<sequence>MHSWEAHSTSAKISFRQNQVQNAITQLKLQPWSPFRGFPPNINHRHEIGISSFKEYIDLAFGVNKGGRKHLKDLLNVFLLNQRKNSIQEFHQLPADSSLDSRNQNPQGICIQGPHSGQSRPGKPGERSYHYTPSERSPHKQRQAGSNA</sequence>
<dbReference type="Proteomes" id="UP001279734">
    <property type="component" value="Unassembled WGS sequence"/>
</dbReference>
<reference evidence="2" key="1">
    <citation type="submission" date="2023-05" db="EMBL/GenBank/DDBJ databases">
        <title>Nepenthes gracilis genome sequencing.</title>
        <authorList>
            <person name="Fukushima K."/>
        </authorList>
    </citation>
    <scope>NUCLEOTIDE SEQUENCE</scope>
    <source>
        <strain evidence="2">SING2019-196</strain>
    </source>
</reference>
<dbReference type="AlphaFoldDB" id="A0AAD3XGF1"/>
<evidence type="ECO:0000313" key="3">
    <source>
        <dbReference type="Proteomes" id="UP001279734"/>
    </source>
</evidence>
<comment type="caution">
    <text evidence="2">The sequence shown here is derived from an EMBL/GenBank/DDBJ whole genome shotgun (WGS) entry which is preliminary data.</text>
</comment>
<feature type="compositionally biased region" description="Polar residues" evidence="1">
    <location>
        <begin position="98"/>
        <end position="107"/>
    </location>
</feature>
<organism evidence="2 3">
    <name type="scientific">Nepenthes gracilis</name>
    <name type="common">Slender pitcher plant</name>
    <dbReference type="NCBI Taxonomy" id="150966"/>
    <lineage>
        <taxon>Eukaryota</taxon>
        <taxon>Viridiplantae</taxon>
        <taxon>Streptophyta</taxon>
        <taxon>Embryophyta</taxon>
        <taxon>Tracheophyta</taxon>
        <taxon>Spermatophyta</taxon>
        <taxon>Magnoliopsida</taxon>
        <taxon>eudicotyledons</taxon>
        <taxon>Gunneridae</taxon>
        <taxon>Pentapetalae</taxon>
        <taxon>Caryophyllales</taxon>
        <taxon>Nepenthaceae</taxon>
        <taxon>Nepenthes</taxon>
    </lineage>
</organism>